<proteinExistence type="predicted"/>
<reference evidence="1" key="4">
    <citation type="submission" date="2019-03" db="UniProtKB">
        <authorList>
            <consortium name="EnsemblPlants"/>
        </authorList>
    </citation>
    <scope>IDENTIFICATION</scope>
</reference>
<reference evidence="2" key="2">
    <citation type="journal article" date="2017" name="Nat. Plants">
        <title>The Aegilops tauschii genome reveals multiple impacts of transposons.</title>
        <authorList>
            <person name="Zhao G."/>
            <person name="Zou C."/>
            <person name="Li K."/>
            <person name="Wang K."/>
            <person name="Li T."/>
            <person name="Gao L."/>
            <person name="Zhang X."/>
            <person name="Wang H."/>
            <person name="Yang Z."/>
            <person name="Liu X."/>
            <person name="Jiang W."/>
            <person name="Mao L."/>
            <person name="Kong X."/>
            <person name="Jiao Y."/>
            <person name="Jia J."/>
        </authorList>
    </citation>
    <scope>NUCLEOTIDE SEQUENCE [LARGE SCALE GENOMIC DNA]</scope>
    <source>
        <strain evidence="2">cv. AL8/78</strain>
    </source>
</reference>
<dbReference type="Proteomes" id="UP000015105">
    <property type="component" value="Chromosome 3D"/>
</dbReference>
<name>A0A453GUA3_AEGTS</name>
<organism evidence="1 2">
    <name type="scientific">Aegilops tauschii subsp. strangulata</name>
    <name type="common">Goatgrass</name>
    <dbReference type="NCBI Taxonomy" id="200361"/>
    <lineage>
        <taxon>Eukaryota</taxon>
        <taxon>Viridiplantae</taxon>
        <taxon>Streptophyta</taxon>
        <taxon>Embryophyta</taxon>
        <taxon>Tracheophyta</taxon>
        <taxon>Spermatophyta</taxon>
        <taxon>Magnoliopsida</taxon>
        <taxon>Liliopsida</taxon>
        <taxon>Poales</taxon>
        <taxon>Poaceae</taxon>
        <taxon>BOP clade</taxon>
        <taxon>Pooideae</taxon>
        <taxon>Triticodae</taxon>
        <taxon>Triticeae</taxon>
        <taxon>Triticinae</taxon>
        <taxon>Aegilops</taxon>
    </lineage>
</organism>
<dbReference type="EnsemblPlants" id="AET3Gv21209800.6">
    <property type="protein sequence ID" value="AET3Gv21209800.6"/>
    <property type="gene ID" value="AET3Gv21209800"/>
</dbReference>
<reference evidence="1" key="5">
    <citation type="journal article" date="2021" name="G3 (Bethesda)">
        <title>Aegilops tauschii genome assembly Aet v5.0 features greater sequence contiguity and improved annotation.</title>
        <authorList>
            <person name="Wang L."/>
            <person name="Zhu T."/>
            <person name="Rodriguez J.C."/>
            <person name="Deal K.R."/>
            <person name="Dubcovsky J."/>
            <person name="McGuire P.E."/>
            <person name="Lux T."/>
            <person name="Spannagl M."/>
            <person name="Mayer K.F.X."/>
            <person name="Baldrich P."/>
            <person name="Meyers B.C."/>
            <person name="Huo N."/>
            <person name="Gu Y.Q."/>
            <person name="Zhou H."/>
            <person name="Devos K.M."/>
            <person name="Bennetzen J.L."/>
            <person name="Unver T."/>
            <person name="Budak H."/>
            <person name="Gulick P.J."/>
            <person name="Galiba G."/>
            <person name="Kalapos B."/>
            <person name="Nelson D.R."/>
            <person name="Li P."/>
            <person name="You F.M."/>
            <person name="Luo M.C."/>
            <person name="Dvorak J."/>
        </authorList>
    </citation>
    <scope>NUCLEOTIDE SEQUENCE [LARGE SCALE GENOMIC DNA]</scope>
    <source>
        <strain evidence="1">cv. AL8/78</strain>
    </source>
</reference>
<reference evidence="1" key="3">
    <citation type="journal article" date="2017" name="Nature">
        <title>Genome sequence of the progenitor of the wheat D genome Aegilops tauschii.</title>
        <authorList>
            <person name="Luo M.C."/>
            <person name="Gu Y.Q."/>
            <person name="Puiu D."/>
            <person name="Wang H."/>
            <person name="Twardziok S.O."/>
            <person name="Deal K.R."/>
            <person name="Huo N."/>
            <person name="Zhu T."/>
            <person name="Wang L."/>
            <person name="Wang Y."/>
            <person name="McGuire P.E."/>
            <person name="Liu S."/>
            <person name="Long H."/>
            <person name="Ramasamy R.K."/>
            <person name="Rodriguez J.C."/>
            <person name="Van S.L."/>
            <person name="Yuan L."/>
            <person name="Wang Z."/>
            <person name="Xia Z."/>
            <person name="Xiao L."/>
            <person name="Anderson O.D."/>
            <person name="Ouyang S."/>
            <person name="Liang Y."/>
            <person name="Zimin A.V."/>
            <person name="Pertea G."/>
            <person name="Qi P."/>
            <person name="Bennetzen J.L."/>
            <person name="Dai X."/>
            <person name="Dawson M.W."/>
            <person name="Muller H.G."/>
            <person name="Kugler K."/>
            <person name="Rivarola-Duarte L."/>
            <person name="Spannagl M."/>
            <person name="Mayer K.F.X."/>
            <person name="Lu F.H."/>
            <person name="Bevan M.W."/>
            <person name="Leroy P."/>
            <person name="Li P."/>
            <person name="You F.M."/>
            <person name="Sun Q."/>
            <person name="Liu Z."/>
            <person name="Lyons E."/>
            <person name="Wicker T."/>
            <person name="Salzberg S.L."/>
            <person name="Devos K.M."/>
            <person name="Dvorak J."/>
        </authorList>
    </citation>
    <scope>NUCLEOTIDE SEQUENCE [LARGE SCALE GENOMIC DNA]</scope>
    <source>
        <strain evidence="1">cv. AL8/78</strain>
    </source>
</reference>
<evidence type="ECO:0000313" key="1">
    <source>
        <dbReference type="EnsemblPlants" id="AET3Gv21209800.6"/>
    </source>
</evidence>
<keyword evidence="2" id="KW-1185">Reference proteome</keyword>
<dbReference type="AlphaFoldDB" id="A0A453GUA3"/>
<accession>A0A453GUA3</accession>
<protein>
    <submittedName>
        <fullName evidence="1">Uncharacterized protein</fullName>
    </submittedName>
</protein>
<reference evidence="2" key="1">
    <citation type="journal article" date="2014" name="Science">
        <title>Ancient hybridizations among the ancestral genomes of bread wheat.</title>
        <authorList>
            <consortium name="International Wheat Genome Sequencing Consortium,"/>
            <person name="Marcussen T."/>
            <person name="Sandve S.R."/>
            <person name="Heier L."/>
            <person name="Spannagl M."/>
            <person name="Pfeifer M."/>
            <person name="Jakobsen K.S."/>
            <person name="Wulff B.B."/>
            <person name="Steuernagel B."/>
            <person name="Mayer K.F."/>
            <person name="Olsen O.A."/>
        </authorList>
    </citation>
    <scope>NUCLEOTIDE SEQUENCE [LARGE SCALE GENOMIC DNA]</scope>
    <source>
        <strain evidence="2">cv. AL8/78</strain>
    </source>
</reference>
<dbReference type="Gramene" id="AET3Gv21209800.6">
    <property type="protein sequence ID" value="AET3Gv21209800.6"/>
    <property type="gene ID" value="AET3Gv21209800"/>
</dbReference>
<evidence type="ECO:0000313" key="2">
    <source>
        <dbReference type="Proteomes" id="UP000015105"/>
    </source>
</evidence>
<sequence length="73" mass="8225">FHIIATGRSRRAAWLHVACLLKIIEERILVSIKRLHTHKAPCRVCSPGEYLSCDMLWGPAAILGRLFIVSECP</sequence>